<dbReference type="EMBL" id="JBHSIZ010000007">
    <property type="protein sequence ID" value="MFC4956552.1"/>
    <property type="molecule type" value="Genomic_DNA"/>
</dbReference>
<dbReference type="InterPro" id="IPR011075">
    <property type="entry name" value="TetR_C"/>
</dbReference>
<dbReference type="PANTHER" id="PTHR30055">
    <property type="entry name" value="HTH-TYPE TRANSCRIPTIONAL REGULATOR RUTR"/>
    <property type="match status" value="1"/>
</dbReference>
<protein>
    <submittedName>
        <fullName evidence="7">TetR/AcrR family transcriptional regulator</fullName>
    </submittedName>
</protein>
<dbReference type="Pfam" id="PF00440">
    <property type="entry name" value="TetR_N"/>
    <property type="match status" value="1"/>
</dbReference>
<feature type="region of interest" description="Disordered" evidence="5">
    <location>
        <begin position="1"/>
        <end position="28"/>
    </location>
</feature>
<evidence type="ECO:0000256" key="5">
    <source>
        <dbReference type="SAM" id="MobiDB-lite"/>
    </source>
</evidence>
<dbReference type="Pfam" id="PF16859">
    <property type="entry name" value="TetR_C_11"/>
    <property type="match status" value="1"/>
</dbReference>
<gene>
    <name evidence="7" type="ORF">ACFPFX_09595</name>
</gene>
<dbReference type="InterPro" id="IPR001647">
    <property type="entry name" value="HTH_TetR"/>
</dbReference>
<evidence type="ECO:0000259" key="6">
    <source>
        <dbReference type="PROSITE" id="PS50977"/>
    </source>
</evidence>
<keyword evidence="3" id="KW-0804">Transcription</keyword>
<dbReference type="SUPFAM" id="SSF46689">
    <property type="entry name" value="Homeodomain-like"/>
    <property type="match status" value="1"/>
</dbReference>
<evidence type="ECO:0000256" key="1">
    <source>
        <dbReference type="ARBA" id="ARBA00023015"/>
    </source>
</evidence>
<dbReference type="SUPFAM" id="SSF48498">
    <property type="entry name" value="Tetracyclin repressor-like, C-terminal domain"/>
    <property type="match status" value="1"/>
</dbReference>
<feature type="DNA-binding region" description="H-T-H motif" evidence="4">
    <location>
        <begin position="48"/>
        <end position="67"/>
    </location>
</feature>
<comment type="caution">
    <text evidence="7">The sequence shown here is derived from an EMBL/GenBank/DDBJ whole genome shotgun (WGS) entry which is preliminary data.</text>
</comment>
<keyword evidence="8" id="KW-1185">Reference proteome</keyword>
<accession>A0ABV9UK76</accession>
<sequence length="236" mass="25213">MKKIENGSGGGSTDGSPPRGRPRSETARRSVLDAALELCRRDGYQELTIKGIADEAQVGRQTVYRWWPTKQDVLLEVLTELPHRSPAELFPDTGDVYRDVEELLGHTFRLTRGATGRAVVGLMADAQADASLARRLQEEVIAPRRAALREILERGVERGQLRQDGAASLDLAVDFAFGVMWYRLLSGHAPVDEPLAAEIAAALGPLLGSAGSAGSAGSPADPGRPGRPGSEAAGRR</sequence>
<feature type="region of interest" description="Disordered" evidence="5">
    <location>
        <begin position="210"/>
        <end position="236"/>
    </location>
</feature>
<dbReference type="Proteomes" id="UP001595834">
    <property type="component" value="Unassembled WGS sequence"/>
</dbReference>
<reference evidence="8" key="1">
    <citation type="journal article" date="2019" name="Int. J. Syst. Evol. Microbiol.">
        <title>The Global Catalogue of Microorganisms (GCM) 10K type strain sequencing project: providing services to taxonomists for standard genome sequencing and annotation.</title>
        <authorList>
            <consortium name="The Broad Institute Genomics Platform"/>
            <consortium name="The Broad Institute Genome Sequencing Center for Infectious Disease"/>
            <person name="Wu L."/>
            <person name="Ma J."/>
        </authorList>
    </citation>
    <scope>NUCLEOTIDE SEQUENCE [LARGE SCALE GENOMIC DNA]</scope>
    <source>
        <strain evidence="8">CCM 7224</strain>
    </source>
</reference>
<organism evidence="7 8">
    <name type="scientific">Streptomyces mauvecolor</name>
    <dbReference type="NCBI Taxonomy" id="58345"/>
    <lineage>
        <taxon>Bacteria</taxon>
        <taxon>Bacillati</taxon>
        <taxon>Actinomycetota</taxon>
        <taxon>Actinomycetes</taxon>
        <taxon>Kitasatosporales</taxon>
        <taxon>Streptomycetaceae</taxon>
        <taxon>Streptomyces</taxon>
    </lineage>
</organism>
<dbReference type="InterPro" id="IPR036271">
    <property type="entry name" value="Tet_transcr_reg_TetR-rel_C_sf"/>
</dbReference>
<dbReference type="Gene3D" id="1.10.10.60">
    <property type="entry name" value="Homeodomain-like"/>
    <property type="match status" value="1"/>
</dbReference>
<keyword evidence="1" id="KW-0805">Transcription regulation</keyword>
<evidence type="ECO:0000313" key="8">
    <source>
        <dbReference type="Proteomes" id="UP001595834"/>
    </source>
</evidence>
<dbReference type="PRINTS" id="PR00455">
    <property type="entry name" value="HTHTETR"/>
</dbReference>
<evidence type="ECO:0000256" key="2">
    <source>
        <dbReference type="ARBA" id="ARBA00023125"/>
    </source>
</evidence>
<dbReference type="RefSeq" id="WP_344375715.1">
    <property type="nucleotide sequence ID" value="NZ_BAAASQ010000012.1"/>
</dbReference>
<evidence type="ECO:0000313" key="7">
    <source>
        <dbReference type="EMBL" id="MFC4956552.1"/>
    </source>
</evidence>
<dbReference type="Gene3D" id="1.10.357.10">
    <property type="entry name" value="Tetracycline Repressor, domain 2"/>
    <property type="match status" value="1"/>
</dbReference>
<feature type="domain" description="HTH tetR-type" evidence="6">
    <location>
        <begin position="25"/>
        <end position="85"/>
    </location>
</feature>
<evidence type="ECO:0000256" key="3">
    <source>
        <dbReference type="ARBA" id="ARBA00023163"/>
    </source>
</evidence>
<proteinExistence type="predicted"/>
<evidence type="ECO:0000256" key="4">
    <source>
        <dbReference type="PROSITE-ProRule" id="PRU00335"/>
    </source>
</evidence>
<dbReference type="PANTHER" id="PTHR30055:SF148">
    <property type="entry name" value="TETR-FAMILY TRANSCRIPTIONAL REGULATOR"/>
    <property type="match status" value="1"/>
</dbReference>
<dbReference type="InterPro" id="IPR050109">
    <property type="entry name" value="HTH-type_TetR-like_transc_reg"/>
</dbReference>
<keyword evidence="2 4" id="KW-0238">DNA-binding</keyword>
<dbReference type="InterPro" id="IPR009057">
    <property type="entry name" value="Homeodomain-like_sf"/>
</dbReference>
<dbReference type="PROSITE" id="PS50977">
    <property type="entry name" value="HTH_TETR_2"/>
    <property type="match status" value="1"/>
</dbReference>
<feature type="compositionally biased region" description="Low complexity" evidence="5">
    <location>
        <begin position="210"/>
        <end position="230"/>
    </location>
</feature>
<name>A0ABV9UK76_9ACTN</name>